<dbReference type="Proteomes" id="UP000325372">
    <property type="component" value="Unassembled WGS sequence"/>
</dbReference>
<dbReference type="CDD" id="cd12797">
    <property type="entry name" value="M23_peptidase"/>
    <property type="match status" value="1"/>
</dbReference>
<evidence type="ECO:0000259" key="2">
    <source>
        <dbReference type="Pfam" id="PF01551"/>
    </source>
</evidence>
<dbReference type="InterPro" id="IPR050570">
    <property type="entry name" value="Cell_wall_metabolism_enzyme"/>
</dbReference>
<feature type="chain" id="PRO_5024457102" evidence="1">
    <location>
        <begin position="20"/>
        <end position="642"/>
    </location>
</feature>
<dbReference type="AlphaFoldDB" id="A0A5N0T8Q5"/>
<dbReference type="Pfam" id="PF01551">
    <property type="entry name" value="Peptidase_M23"/>
    <property type="match status" value="1"/>
</dbReference>
<dbReference type="EMBL" id="VYXP01000006">
    <property type="protein sequence ID" value="KAA9130864.1"/>
    <property type="molecule type" value="Genomic_DNA"/>
</dbReference>
<dbReference type="PANTHER" id="PTHR21666">
    <property type="entry name" value="PEPTIDASE-RELATED"/>
    <property type="match status" value="1"/>
</dbReference>
<reference evidence="3 4" key="1">
    <citation type="submission" date="2019-09" db="EMBL/GenBank/DDBJ databases">
        <title>Wenzhouxiangella sp. Genome sequencing and assembly.</title>
        <authorList>
            <person name="Zhang R."/>
        </authorList>
    </citation>
    <scope>NUCLEOTIDE SEQUENCE [LARGE SCALE GENOMIC DNA]</scope>
    <source>
        <strain evidence="3 4">W260</strain>
    </source>
</reference>
<dbReference type="PANTHER" id="PTHR21666:SF270">
    <property type="entry name" value="MUREIN HYDROLASE ACTIVATOR ENVC"/>
    <property type="match status" value="1"/>
</dbReference>
<dbReference type="InterPro" id="IPR016047">
    <property type="entry name" value="M23ase_b-sheet_dom"/>
</dbReference>
<dbReference type="SUPFAM" id="SSF51261">
    <property type="entry name" value="Duplicated hybrid motif"/>
    <property type="match status" value="1"/>
</dbReference>
<sequence length="642" mass="69680">MRGLICLLAVMMAASTALADNQLELAGFRQYEAPRDANHRAGLDAALERGRRTAEKLRAHRGASPQAMAHSVELKWPMREAITFGHPSVQAISNYLDQDDNEGDSAIEDWNCGAPQARTYDGHNGLDIFLTPYSWYQMNQDSAIVVAAAPGVIVDKVGNQPETSCSIDNPVGDNNLVMVEHADGSFGIYAHMRTGSLTHKPIGASVEYGEYLGVVGSSGYSTGPHLHFEVGFFESNAWVPQDPYEGACNTINGDSWWENQPPYYVPAIVQIATHSAEPEQPACPGVETPHYANQFSGGDFIVFSIAYRDLLRDEPSDVTIRQPNGMVLTTTNYTYTSGDHITGALIWFSFNLPANAMSGEWSYEVEFQGDTIEHSFWVDSSPPTPSSIGAGNNRYNGLWYDPALDGEGYNIVTTAQGTAIYFYGSDERGERLWLVSELFSAPFSQGSTHTIAMLESTGGVHDQPISSGRGLSYWGELRLRFTACDAGTATLVGDDGHKDSTLVKIIGVPGSECVPEPESDRSKYSGLWYDPSLEGEGFNLVVTAAGAILYYYGFDDEGERLWMVSPPFDFSFADGASTQVDLLKATSGSYGAPVPSGQALQDWGSVTVTGDSCNAMRFELDTNEGDKTMNARRLVNVVGLGC</sequence>
<dbReference type="Gene3D" id="2.70.70.10">
    <property type="entry name" value="Glucose Permease (Domain IIA)"/>
    <property type="match status" value="1"/>
</dbReference>
<feature type="domain" description="M23ase beta-sheet core" evidence="2">
    <location>
        <begin position="142"/>
        <end position="230"/>
    </location>
</feature>
<organism evidence="3 4">
    <name type="scientific">Marinihelvus fidelis</name>
    <dbReference type="NCBI Taxonomy" id="2613842"/>
    <lineage>
        <taxon>Bacteria</taxon>
        <taxon>Pseudomonadati</taxon>
        <taxon>Pseudomonadota</taxon>
        <taxon>Gammaproteobacteria</taxon>
        <taxon>Chromatiales</taxon>
        <taxon>Wenzhouxiangellaceae</taxon>
        <taxon>Marinihelvus</taxon>
    </lineage>
</organism>
<protein>
    <submittedName>
        <fullName evidence="3">Peptidoglycan DD-metalloendopeptidase family protein</fullName>
    </submittedName>
</protein>
<dbReference type="InterPro" id="IPR011055">
    <property type="entry name" value="Dup_hybrid_motif"/>
</dbReference>
<proteinExistence type="predicted"/>
<feature type="signal peptide" evidence="1">
    <location>
        <begin position="1"/>
        <end position="19"/>
    </location>
</feature>
<keyword evidence="4" id="KW-1185">Reference proteome</keyword>
<accession>A0A5N0T8Q5</accession>
<evidence type="ECO:0000313" key="3">
    <source>
        <dbReference type="EMBL" id="KAA9130864.1"/>
    </source>
</evidence>
<dbReference type="RefSeq" id="WP_150864501.1">
    <property type="nucleotide sequence ID" value="NZ_VYXP01000006.1"/>
</dbReference>
<keyword evidence="1" id="KW-0732">Signal</keyword>
<evidence type="ECO:0000256" key="1">
    <source>
        <dbReference type="SAM" id="SignalP"/>
    </source>
</evidence>
<gene>
    <name evidence="3" type="ORF">F3N42_10905</name>
</gene>
<evidence type="ECO:0000313" key="4">
    <source>
        <dbReference type="Proteomes" id="UP000325372"/>
    </source>
</evidence>
<name>A0A5N0T8Q5_9GAMM</name>
<dbReference type="GO" id="GO:0004222">
    <property type="term" value="F:metalloendopeptidase activity"/>
    <property type="evidence" value="ECO:0007669"/>
    <property type="project" value="TreeGrafter"/>
</dbReference>
<comment type="caution">
    <text evidence="3">The sequence shown here is derived from an EMBL/GenBank/DDBJ whole genome shotgun (WGS) entry which is preliminary data.</text>
</comment>